<evidence type="ECO:0000313" key="2">
    <source>
        <dbReference type="Proteomes" id="UP001268819"/>
    </source>
</evidence>
<organism evidence="1 2">
    <name type="scientific">Saccharothrix longispora</name>
    <dbReference type="NCBI Taxonomy" id="33920"/>
    <lineage>
        <taxon>Bacteria</taxon>
        <taxon>Bacillati</taxon>
        <taxon>Actinomycetota</taxon>
        <taxon>Actinomycetes</taxon>
        <taxon>Pseudonocardiales</taxon>
        <taxon>Pseudonocardiaceae</taxon>
        <taxon>Saccharothrix</taxon>
    </lineage>
</organism>
<evidence type="ECO:0008006" key="3">
    <source>
        <dbReference type="Google" id="ProtNLM"/>
    </source>
</evidence>
<accession>A0ABU1PT64</accession>
<reference evidence="1 2" key="1">
    <citation type="submission" date="2023-07" db="EMBL/GenBank/DDBJ databases">
        <title>Sequencing the genomes of 1000 actinobacteria strains.</title>
        <authorList>
            <person name="Klenk H.-P."/>
        </authorList>
    </citation>
    <scope>NUCLEOTIDE SEQUENCE [LARGE SCALE GENOMIC DNA]</scope>
    <source>
        <strain evidence="1 2">DSM 43749</strain>
    </source>
</reference>
<proteinExistence type="predicted"/>
<gene>
    <name evidence="1" type="ORF">J2S66_002221</name>
</gene>
<sequence>MPGSGLRGSAYVRHTRAEATSDDDVSGRWVAVDESGWDGEQLYGRGDRYLVLGSVAFDDAAAAPLVEALRRDAGLSQPPELKFGQFAGSRNTGRLEALAAFLLGVRGRASAYLVDKHYFVVSKMIDLLLEERVRRFGGDLHAGGAARSLARTLFDDGPRALGQERFERLIATMVDFASGRNRGGVLVTPDVLVGEIDDAWARARRRKVADILGELRRTRSEAVDLVRLLGHEDGLPVLEPLIPSLNVCASDWCEALGRVSVLVDEQRVYTDERLDRIRVATSVRPGPLGGVVRTPESRGVQAVLRGGSQDHPSIQLADLVAGAGREVARRHVGRRPSPAGELLWRAVVPLISAHSLVPHDEPERFGRAGTGG</sequence>
<keyword evidence="2" id="KW-1185">Reference proteome</keyword>
<comment type="caution">
    <text evidence="1">The sequence shown here is derived from an EMBL/GenBank/DDBJ whole genome shotgun (WGS) entry which is preliminary data.</text>
</comment>
<dbReference type="RefSeq" id="WP_310306825.1">
    <property type="nucleotide sequence ID" value="NZ_BAAAXB010000001.1"/>
</dbReference>
<dbReference type="Proteomes" id="UP001268819">
    <property type="component" value="Unassembled WGS sequence"/>
</dbReference>
<protein>
    <recommendedName>
        <fullName evidence="3">DUF3800 domain-containing protein</fullName>
    </recommendedName>
</protein>
<dbReference type="EMBL" id="JAVDSG010000001">
    <property type="protein sequence ID" value="MDR6593837.1"/>
    <property type="molecule type" value="Genomic_DNA"/>
</dbReference>
<name>A0ABU1PT64_9PSEU</name>
<evidence type="ECO:0000313" key="1">
    <source>
        <dbReference type="EMBL" id="MDR6593837.1"/>
    </source>
</evidence>